<reference evidence="1 2" key="1">
    <citation type="submission" date="2015-06" db="EMBL/GenBank/DDBJ databases">
        <title>The Genome Sequence of Enterococcus durans 4EA1.</title>
        <authorList>
            <consortium name="The Broad Institute Genomics Platform"/>
            <consortium name="The Broad Institute Genome Sequencing Center for Infectious Disease"/>
            <person name="Earl A.M."/>
            <person name="Van Tyne D."/>
            <person name="Lebreton F."/>
            <person name="Saavedra J.T."/>
            <person name="Gilmore M.S."/>
            <person name="Manson Mcguire A."/>
            <person name="Clock S."/>
            <person name="Crupain M."/>
            <person name="Rangan U."/>
            <person name="Young S."/>
            <person name="Abouelleil A."/>
            <person name="Cao P."/>
            <person name="Chapman S.B."/>
            <person name="Griggs A."/>
            <person name="Priest M."/>
            <person name="Shea T."/>
            <person name="Wortman J."/>
            <person name="Nusbaum C."/>
            <person name="Birren B."/>
        </authorList>
    </citation>
    <scope>NUCLEOTIDE SEQUENCE [LARGE SCALE GENOMIC DNA]</scope>
    <source>
        <strain evidence="1 2">4EA1</strain>
    </source>
</reference>
<dbReference type="Proteomes" id="UP000252797">
    <property type="component" value="Unassembled WGS sequence"/>
</dbReference>
<evidence type="ECO:0000313" key="1">
    <source>
        <dbReference type="EMBL" id="RCA10665.1"/>
    </source>
</evidence>
<sequence length="45" mass="5254">MRIEKAKLLELHLPLIPPFQMSYGTLTEKKFDFIGIYEAVSLSER</sequence>
<dbReference type="AlphaFoldDB" id="A0A367CDD7"/>
<name>A0A367CDD7_9ENTE</name>
<dbReference type="EMBL" id="LEPB01000004">
    <property type="protein sequence ID" value="RCA10665.1"/>
    <property type="molecule type" value="Genomic_DNA"/>
</dbReference>
<organism evidence="1 2">
    <name type="scientific">Enterococcus durans</name>
    <dbReference type="NCBI Taxonomy" id="53345"/>
    <lineage>
        <taxon>Bacteria</taxon>
        <taxon>Bacillati</taxon>
        <taxon>Bacillota</taxon>
        <taxon>Bacilli</taxon>
        <taxon>Lactobacillales</taxon>
        <taxon>Enterococcaceae</taxon>
        <taxon>Enterococcus</taxon>
    </lineage>
</organism>
<proteinExistence type="predicted"/>
<protein>
    <submittedName>
        <fullName evidence="1">Uncharacterized protein</fullName>
    </submittedName>
</protein>
<comment type="caution">
    <text evidence="1">The sequence shown here is derived from an EMBL/GenBank/DDBJ whole genome shotgun (WGS) entry which is preliminary data.</text>
</comment>
<evidence type="ECO:0000313" key="2">
    <source>
        <dbReference type="Proteomes" id="UP000252797"/>
    </source>
</evidence>
<accession>A0A367CDD7</accession>
<gene>
    <name evidence="1" type="ORF">EA71_01417</name>
</gene>